<feature type="compositionally biased region" description="Low complexity" evidence="3">
    <location>
        <begin position="15"/>
        <end position="34"/>
    </location>
</feature>
<dbReference type="SMART" id="SM00271">
    <property type="entry name" value="DnaJ"/>
    <property type="match status" value="1"/>
</dbReference>
<dbReference type="Pfam" id="PF13432">
    <property type="entry name" value="TPR_16"/>
    <property type="match status" value="2"/>
</dbReference>
<proteinExistence type="predicted"/>
<dbReference type="PRINTS" id="PR00625">
    <property type="entry name" value="JDOMAIN"/>
</dbReference>
<dbReference type="SMART" id="SM00028">
    <property type="entry name" value="TPR"/>
    <property type="match status" value="7"/>
</dbReference>
<evidence type="ECO:0000313" key="5">
    <source>
        <dbReference type="EMBL" id="TFK20257.1"/>
    </source>
</evidence>
<dbReference type="InterPro" id="IPR052758">
    <property type="entry name" value="SRC_co-chaperone"/>
</dbReference>
<gene>
    <name evidence="5" type="ORF">FA15DRAFT_682620</name>
</gene>
<feature type="compositionally biased region" description="Basic residues" evidence="3">
    <location>
        <begin position="1"/>
        <end position="14"/>
    </location>
</feature>
<dbReference type="InterPro" id="IPR011990">
    <property type="entry name" value="TPR-like_helical_dom_sf"/>
</dbReference>
<dbReference type="SUPFAM" id="SSF48452">
    <property type="entry name" value="TPR-like"/>
    <property type="match status" value="2"/>
</dbReference>
<accession>A0A5C3KK20</accession>
<dbReference type="InterPro" id="IPR001623">
    <property type="entry name" value="DnaJ_domain"/>
</dbReference>
<dbReference type="AlphaFoldDB" id="A0A5C3KK20"/>
<dbReference type="PANTHER" id="PTHR44200:SF1">
    <property type="entry name" value="DNAJ HOMOLOG SUBFAMILY C MEMBER 7"/>
    <property type="match status" value="1"/>
</dbReference>
<feature type="region of interest" description="Disordered" evidence="3">
    <location>
        <begin position="1"/>
        <end position="63"/>
    </location>
</feature>
<dbReference type="STRING" id="230819.A0A5C3KK20"/>
<keyword evidence="6" id="KW-1185">Reference proteome</keyword>
<dbReference type="InterPro" id="IPR019734">
    <property type="entry name" value="TPR_rpt"/>
</dbReference>
<protein>
    <submittedName>
        <fullName evidence="5">DnaJ domain-containing protein</fullName>
    </submittedName>
</protein>
<evidence type="ECO:0000256" key="3">
    <source>
        <dbReference type="SAM" id="MobiDB-lite"/>
    </source>
</evidence>
<dbReference type="Gene3D" id="1.25.40.10">
    <property type="entry name" value="Tetratricopeptide repeat domain"/>
    <property type="match status" value="1"/>
</dbReference>
<dbReference type="Gene3D" id="1.10.287.110">
    <property type="entry name" value="DnaJ domain"/>
    <property type="match status" value="1"/>
</dbReference>
<evidence type="ECO:0000256" key="1">
    <source>
        <dbReference type="PROSITE-ProRule" id="PRU00339"/>
    </source>
</evidence>
<organism evidence="5 6">
    <name type="scientific">Coprinopsis marcescibilis</name>
    <name type="common">Agaric fungus</name>
    <name type="synonym">Psathyrella marcescibilis</name>
    <dbReference type="NCBI Taxonomy" id="230819"/>
    <lineage>
        <taxon>Eukaryota</taxon>
        <taxon>Fungi</taxon>
        <taxon>Dikarya</taxon>
        <taxon>Basidiomycota</taxon>
        <taxon>Agaricomycotina</taxon>
        <taxon>Agaricomycetes</taxon>
        <taxon>Agaricomycetidae</taxon>
        <taxon>Agaricales</taxon>
        <taxon>Agaricineae</taxon>
        <taxon>Psathyrellaceae</taxon>
        <taxon>Coprinopsis</taxon>
    </lineage>
</organism>
<sequence length="580" mass="62665">MPPKKSKSAAKKKGSTPTANGAAAQAAAGSSTSPDGNSASSSREESTIPSPPQTPAPAERDPVKEAEKIKVQGNAKFTAKQYDDAVELYNEAIELNPQEPSYLTNRAAAYMALKRFRPALTDCQQALNILAPGGSIPSSSSDAALTTALVKTLFRLARCQFGLGETTAAMSSLSRLFGLEPRNVLATQLKHKIEGLQGHIKNFENAREKKEWGMARLSLDKCLQVIDAEGGQVPDEWRVWRVELELARANWDSAGIAANDALRLAPNSSDALALRGLVLFLTGKLPQALQHLQSALRFDPGHDKAQKLRKRVKDVERLKEEGNVAFKSNDLDVAVERYSEALERIGANPEEGFGGQIRATLLSNRATTLLKLSRHEDALTDTEESLKLFPHSFKALRTRARLHLHLEQYDACLADFKSAIEEAENEGSATEADVRALRAELKKAEAALKRSKTKDYYKILGVDRECSEAEIKKGYRRESLKHHPDKGGDEEKFKLVVEAHAVLSDPQKRRLYDMGEDVDGSSASDHMGGFSGGGGMGGMSHVDLADLFAQFHGGGGGGFGGFPGAAGGGRRGHGHGGFGF</sequence>
<name>A0A5C3KK20_COPMA</name>
<dbReference type="InterPro" id="IPR036869">
    <property type="entry name" value="J_dom_sf"/>
</dbReference>
<feature type="repeat" description="TPR" evidence="1">
    <location>
        <begin position="269"/>
        <end position="302"/>
    </location>
</feature>
<dbReference type="PROSITE" id="PS50005">
    <property type="entry name" value="TPR"/>
    <property type="match status" value="2"/>
</dbReference>
<feature type="repeat" description="TPR" evidence="1">
    <location>
        <begin position="66"/>
        <end position="99"/>
    </location>
</feature>
<feature type="domain" description="J" evidence="4">
    <location>
        <begin position="455"/>
        <end position="516"/>
    </location>
</feature>
<dbReference type="Proteomes" id="UP000307440">
    <property type="component" value="Unassembled WGS sequence"/>
</dbReference>
<dbReference type="InterPro" id="IPR018253">
    <property type="entry name" value="DnaJ_domain_CS"/>
</dbReference>
<dbReference type="EMBL" id="ML210306">
    <property type="protein sequence ID" value="TFK20257.1"/>
    <property type="molecule type" value="Genomic_DNA"/>
</dbReference>
<keyword evidence="2" id="KW-0175">Coiled coil</keyword>
<dbReference type="PROSITE" id="PS00636">
    <property type="entry name" value="DNAJ_1"/>
    <property type="match status" value="1"/>
</dbReference>
<evidence type="ECO:0000259" key="4">
    <source>
        <dbReference type="PROSITE" id="PS50076"/>
    </source>
</evidence>
<evidence type="ECO:0000313" key="6">
    <source>
        <dbReference type="Proteomes" id="UP000307440"/>
    </source>
</evidence>
<evidence type="ECO:0000256" key="2">
    <source>
        <dbReference type="SAM" id="Coils"/>
    </source>
</evidence>
<dbReference type="Pfam" id="PF13414">
    <property type="entry name" value="TPR_11"/>
    <property type="match status" value="1"/>
</dbReference>
<keyword evidence="1" id="KW-0802">TPR repeat</keyword>
<dbReference type="CDD" id="cd06257">
    <property type="entry name" value="DnaJ"/>
    <property type="match status" value="1"/>
</dbReference>
<dbReference type="PANTHER" id="PTHR44200">
    <property type="entry name" value="DNAJ HOMOLOG SUBFAMILY C MEMBER 7"/>
    <property type="match status" value="1"/>
</dbReference>
<dbReference type="PROSITE" id="PS50076">
    <property type="entry name" value="DNAJ_2"/>
    <property type="match status" value="1"/>
</dbReference>
<dbReference type="SUPFAM" id="SSF46565">
    <property type="entry name" value="Chaperone J-domain"/>
    <property type="match status" value="1"/>
</dbReference>
<reference evidence="5 6" key="1">
    <citation type="journal article" date="2019" name="Nat. Ecol. Evol.">
        <title>Megaphylogeny resolves global patterns of mushroom evolution.</title>
        <authorList>
            <person name="Varga T."/>
            <person name="Krizsan K."/>
            <person name="Foldi C."/>
            <person name="Dima B."/>
            <person name="Sanchez-Garcia M."/>
            <person name="Sanchez-Ramirez S."/>
            <person name="Szollosi G.J."/>
            <person name="Szarkandi J.G."/>
            <person name="Papp V."/>
            <person name="Albert L."/>
            <person name="Andreopoulos W."/>
            <person name="Angelini C."/>
            <person name="Antonin V."/>
            <person name="Barry K.W."/>
            <person name="Bougher N.L."/>
            <person name="Buchanan P."/>
            <person name="Buyck B."/>
            <person name="Bense V."/>
            <person name="Catcheside P."/>
            <person name="Chovatia M."/>
            <person name="Cooper J."/>
            <person name="Damon W."/>
            <person name="Desjardin D."/>
            <person name="Finy P."/>
            <person name="Geml J."/>
            <person name="Haridas S."/>
            <person name="Hughes K."/>
            <person name="Justo A."/>
            <person name="Karasinski D."/>
            <person name="Kautmanova I."/>
            <person name="Kiss B."/>
            <person name="Kocsube S."/>
            <person name="Kotiranta H."/>
            <person name="LaButti K.M."/>
            <person name="Lechner B.E."/>
            <person name="Liimatainen K."/>
            <person name="Lipzen A."/>
            <person name="Lukacs Z."/>
            <person name="Mihaltcheva S."/>
            <person name="Morgado L.N."/>
            <person name="Niskanen T."/>
            <person name="Noordeloos M.E."/>
            <person name="Ohm R.A."/>
            <person name="Ortiz-Santana B."/>
            <person name="Ovrebo C."/>
            <person name="Racz N."/>
            <person name="Riley R."/>
            <person name="Savchenko A."/>
            <person name="Shiryaev A."/>
            <person name="Soop K."/>
            <person name="Spirin V."/>
            <person name="Szebenyi C."/>
            <person name="Tomsovsky M."/>
            <person name="Tulloss R.E."/>
            <person name="Uehling J."/>
            <person name="Grigoriev I.V."/>
            <person name="Vagvolgyi C."/>
            <person name="Papp T."/>
            <person name="Martin F.M."/>
            <person name="Miettinen O."/>
            <person name="Hibbett D.S."/>
            <person name="Nagy L.G."/>
        </authorList>
    </citation>
    <scope>NUCLEOTIDE SEQUENCE [LARGE SCALE GENOMIC DNA]</scope>
    <source>
        <strain evidence="5 6">CBS 121175</strain>
    </source>
</reference>
<dbReference type="OrthoDB" id="10250354at2759"/>
<dbReference type="Pfam" id="PF00226">
    <property type="entry name" value="DnaJ"/>
    <property type="match status" value="1"/>
</dbReference>
<feature type="coiled-coil region" evidence="2">
    <location>
        <begin position="406"/>
        <end position="454"/>
    </location>
</feature>